<evidence type="ECO:0000259" key="1">
    <source>
        <dbReference type="Pfam" id="PF01968"/>
    </source>
</evidence>
<dbReference type="NCBIfam" id="TIGR03123">
    <property type="entry name" value="one_C_unchar_1"/>
    <property type="match status" value="1"/>
</dbReference>
<feature type="domain" description="Hydantoinase A/oxoprolinase" evidence="1">
    <location>
        <begin position="59"/>
        <end position="282"/>
    </location>
</feature>
<evidence type="ECO:0000313" key="3">
    <source>
        <dbReference type="Proteomes" id="UP000198755"/>
    </source>
</evidence>
<dbReference type="Proteomes" id="UP000198755">
    <property type="component" value="Unassembled WGS sequence"/>
</dbReference>
<dbReference type="EMBL" id="FOSN01000001">
    <property type="protein sequence ID" value="SFJ98442.1"/>
    <property type="molecule type" value="Genomic_DNA"/>
</dbReference>
<name>A0A1I3VTC2_9HYPH</name>
<dbReference type="InterPro" id="IPR002756">
    <property type="entry name" value="MfnF"/>
</dbReference>
<organism evidence="2 3">
    <name type="scientific">Methylocapsa palsarum</name>
    <dbReference type="NCBI Taxonomy" id="1612308"/>
    <lineage>
        <taxon>Bacteria</taxon>
        <taxon>Pseudomonadati</taxon>
        <taxon>Pseudomonadota</taxon>
        <taxon>Alphaproteobacteria</taxon>
        <taxon>Hyphomicrobiales</taxon>
        <taxon>Beijerinckiaceae</taxon>
        <taxon>Methylocapsa</taxon>
    </lineage>
</organism>
<evidence type="ECO:0000313" key="2">
    <source>
        <dbReference type="EMBL" id="SFJ98442.1"/>
    </source>
</evidence>
<dbReference type="Gene3D" id="3.30.420.40">
    <property type="match status" value="1"/>
</dbReference>
<reference evidence="2 3" key="1">
    <citation type="submission" date="2016-10" db="EMBL/GenBank/DDBJ databases">
        <authorList>
            <person name="de Groot N.N."/>
        </authorList>
    </citation>
    <scope>NUCLEOTIDE SEQUENCE [LARGE SCALE GENOMIC DNA]</scope>
    <source>
        <strain evidence="2 3">NE2</strain>
    </source>
</reference>
<keyword evidence="3" id="KW-1185">Reference proteome</keyword>
<dbReference type="Pfam" id="PF01968">
    <property type="entry name" value="Hydantoinase_A"/>
    <property type="match status" value="1"/>
</dbReference>
<dbReference type="InterPro" id="IPR043129">
    <property type="entry name" value="ATPase_NBD"/>
</dbReference>
<dbReference type="SUPFAM" id="SSF53067">
    <property type="entry name" value="Actin-like ATPase domain"/>
    <property type="match status" value="1"/>
</dbReference>
<dbReference type="RefSeq" id="WP_342028883.1">
    <property type="nucleotide sequence ID" value="NZ_FOSN01000001.1"/>
</dbReference>
<dbReference type="GO" id="GO:0016787">
    <property type="term" value="F:hydrolase activity"/>
    <property type="evidence" value="ECO:0007669"/>
    <property type="project" value="InterPro"/>
</dbReference>
<dbReference type="InterPro" id="IPR002821">
    <property type="entry name" value="Hydantoinase_A"/>
</dbReference>
<proteinExistence type="predicted"/>
<accession>A0A1I3VTC2</accession>
<protein>
    <submittedName>
        <fullName evidence="2">Probable H4MPT-linked C1 transfer pathway protein</fullName>
    </submittedName>
</protein>
<dbReference type="STRING" id="1612308.SAMN05444581_10193"/>
<gene>
    <name evidence="2" type="ORF">SAMN05444581_10193</name>
</gene>
<dbReference type="AlphaFoldDB" id="A0A1I3VTC2"/>
<dbReference type="Gene3D" id="3.30.420.190">
    <property type="entry name" value="conserved archaeal protein q6m145"/>
    <property type="match status" value="1"/>
</dbReference>
<sequence length="346" mass="36341">MMQTVIGWDIGGAHLKAARADDGVVTAAAQIASPLWLGLEELDRAFAAAQAEIGAASVHAITMTGELCDAFATRDEGVAGLAEIANRRLSPARVFFYAGRAGFVEWAGVGAQAREIASANWHASAALTGLRAPEALFIDMGSTTTDLIPVSGGVPAARGASDAQRLAHGELVYTGLVRTFLMAGPKLVPFEGALTPLMNEWFASAADVYRILGRLPEEADLMETPDGREKTVSASRARLARMIGRDAGEADDDAWERLARYFAEAQMREIMDAAALVLSRGLIGPCAPIVGAGCGRDIVRGMAARMERPYLAFDDLIEAAPGARGKASDCAGACAMALIGARRLPL</sequence>